<accession>A0A5M8FRR4</accession>
<dbReference type="PROSITE" id="PS50109">
    <property type="entry name" value="HIS_KIN"/>
    <property type="match status" value="1"/>
</dbReference>
<name>A0A5M8FRR4_9GAMM</name>
<dbReference type="RefSeq" id="WP_150091487.1">
    <property type="nucleotide sequence ID" value="NZ_JBFUOH010000027.1"/>
</dbReference>
<dbReference type="InterPro" id="IPR036890">
    <property type="entry name" value="HATPase_C_sf"/>
</dbReference>
<comment type="caution">
    <text evidence="14">The sequence shown here is derived from an EMBL/GenBank/DDBJ whole genome shotgun (WGS) entry which is preliminary data.</text>
</comment>
<dbReference type="GO" id="GO:0000155">
    <property type="term" value="F:phosphorelay sensor kinase activity"/>
    <property type="evidence" value="ECO:0007669"/>
    <property type="project" value="InterPro"/>
</dbReference>
<dbReference type="SMART" id="SM00387">
    <property type="entry name" value="HATPase_c"/>
    <property type="match status" value="1"/>
</dbReference>
<dbReference type="Pfam" id="PF02518">
    <property type="entry name" value="HATPase_c"/>
    <property type="match status" value="1"/>
</dbReference>
<dbReference type="SUPFAM" id="SSF47384">
    <property type="entry name" value="Homodimeric domain of signal transducing histidine kinase"/>
    <property type="match status" value="1"/>
</dbReference>
<feature type="region of interest" description="Disordered" evidence="9">
    <location>
        <begin position="837"/>
        <end position="857"/>
    </location>
</feature>
<keyword evidence="10" id="KW-0472">Membrane</keyword>
<dbReference type="Gene3D" id="3.30.565.10">
    <property type="entry name" value="Histidine kinase-like ATPase, C-terminal domain"/>
    <property type="match status" value="1"/>
</dbReference>
<keyword evidence="8" id="KW-0902">Two-component regulatory system</keyword>
<evidence type="ECO:0000259" key="13">
    <source>
        <dbReference type="PROSITE" id="PS50113"/>
    </source>
</evidence>
<dbReference type="SUPFAM" id="SSF55785">
    <property type="entry name" value="PYP-like sensor domain (PAS domain)"/>
    <property type="match status" value="1"/>
</dbReference>
<keyword evidence="10" id="KW-0812">Transmembrane</keyword>
<dbReference type="PANTHER" id="PTHR43065:SF46">
    <property type="entry name" value="C4-DICARBOXYLATE TRANSPORT SENSOR PROTEIN DCTB"/>
    <property type="match status" value="1"/>
</dbReference>
<dbReference type="PROSITE" id="PS50112">
    <property type="entry name" value="PAS"/>
    <property type="match status" value="1"/>
</dbReference>
<dbReference type="InterPro" id="IPR003594">
    <property type="entry name" value="HATPase_dom"/>
</dbReference>
<evidence type="ECO:0000256" key="7">
    <source>
        <dbReference type="ARBA" id="ARBA00022840"/>
    </source>
</evidence>
<reference evidence="14 15" key="1">
    <citation type="submission" date="2019-09" db="EMBL/GenBank/DDBJ databases">
        <title>Whole-genome sequence of the purple sulfur bacterium Thiohalocapsa marina DSM 19078.</title>
        <authorList>
            <person name="Kyndt J.A."/>
            <person name="Meyer T.E."/>
        </authorList>
    </citation>
    <scope>NUCLEOTIDE SEQUENCE [LARGE SCALE GENOMIC DNA]</scope>
    <source>
        <strain evidence="14 15">DSM 19078</strain>
    </source>
</reference>
<evidence type="ECO:0000256" key="6">
    <source>
        <dbReference type="ARBA" id="ARBA00022777"/>
    </source>
</evidence>
<keyword evidence="10" id="KW-1133">Transmembrane helix</keyword>
<dbReference type="Proteomes" id="UP000322981">
    <property type="component" value="Unassembled WGS sequence"/>
</dbReference>
<evidence type="ECO:0000256" key="10">
    <source>
        <dbReference type="SAM" id="Phobius"/>
    </source>
</evidence>
<dbReference type="InterPro" id="IPR003661">
    <property type="entry name" value="HisK_dim/P_dom"/>
</dbReference>
<keyword evidence="5" id="KW-0547">Nucleotide-binding</keyword>
<dbReference type="SMART" id="SM00091">
    <property type="entry name" value="PAS"/>
    <property type="match status" value="2"/>
</dbReference>
<dbReference type="Gene3D" id="1.10.287.130">
    <property type="match status" value="1"/>
</dbReference>
<sequence length="857" mass="95311">MPVIAILIGLIAGLGVWGVLDQVQSRAIERIFGKELRARLDLRARESLLRFDQHMANYAATARLLANHRRLAQYLEPLFWFPEEDITPVVYKGFRPFWLPDFFDRNALLAPSYVLLIDTRGRVREVYQAVEQAMPADILTDAGQWIGDDEDVHAVLTRAGPAPFLIVSDRVEDASGYRMGHLVVVIPIDAAFLTAAEGTVSSDSSVVALVDADEQRILASNEPQSLLPGSLIEDWTAEYLVTLQSLPRYEASNWNMLFATFIPHRSVAKMSERVVDFERRQRLIAALAFIGVFTLLIYLVSVRLNKVLTRMSRFSQRALEIEQPGFKQGGNQLLLLEDWIQHFTNLVLRAREEMSLRHAHELRETEALKAAIMEASLDAIVTLSQRGQIIDYNPMARVMLRFTPADILAADFATQFLDPAEHAAFAAMLRDSTRRHGDAQAPFARGELQARRMDGSRFPVEMSIVPIDVDAERVYTLYIHDATKRKEAEREIKSLARFASESPNPILRVTGDGGIAYANAASLPLLAHWGGAPGERLPTPWIEEVRAALDNGNTSEHEDDQGGQIYSLLFVPVADPGYVNIYGRDITAVRRAEQESRQHQSELVHVCRLSTMGEVATGMAHELNQPLSAIVNYANGASRRLQNDSGDREALVDAMRHISSQAQRAGEIIRRLRALVGKQPPIRSVVDLNYLVREVCGFVEFEATRLDLQWQLALADGEIPVNVDLVQIEQVLLNLVRNAMDALEEQPADARRLEISTWVEDGWALVRIADNGPGIPPERMTHLFDPFFTTKESGMGMGLPISLTILENHEGTIWAESAPGRGSRFYVRLPVAASSIGDGMTDAAGPTAAQTAGDSSR</sequence>
<evidence type="ECO:0000256" key="2">
    <source>
        <dbReference type="ARBA" id="ARBA00012438"/>
    </source>
</evidence>
<dbReference type="Gene3D" id="3.30.450.20">
    <property type="entry name" value="PAS domain"/>
    <property type="match status" value="1"/>
</dbReference>
<keyword evidence="15" id="KW-1185">Reference proteome</keyword>
<gene>
    <name evidence="14" type="ORF">F2Q65_06030</name>
</gene>
<keyword evidence="4" id="KW-0808">Transferase</keyword>
<dbReference type="InterPro" id="IPR035965">
    <property type="entry name" value="PAS-like_dom_sf"/>
</dbReference>
<evidence type="ECO:0000256" key="3">
    <source>
        <dbReference type="ARBA" id="ARBA00022553"/>
    </source>
</evidence>
<evidence type="ECO:0000256" key="4">
    <source>
        <dbReference type="ARBA" id="ARBA00022679"/>
    </source>
</evidence>
<comment type="catalytic activity">
    <reaction evidence="1">
        <text>ATP + protein L-histidine = ADP + protein N-phospho-L-histidine.</text>
        <dbReference type="EC" id="2.7.13.3"/>
    </reaction>
</comment>
<dbReference type="CDD" id="cd00130">
    <property type="entry name" value="PAS"/>
    <property type="match status" value="1"/>
</dbReference>
<dbReference type="PROSITE" id="PS50113">
    <property type="entry name" value="PAC"/>
    <property type="match status" value="1"/>
</dbReference>
<dbReference type="Pfam" id="PF13426">
    <property type="entry name" value="PAS_9"/>
    <property type="match status" value="1"/>
</dbReference>
<dbReference type="OrthoDB" id="1931120at2"/>
<protein>
    <recommendedName>
        <fullName evidence="2">histidine kinase</fullName>
        <ecNumber evidence="2">2.7.13.3</ecNumber>
    </recommendedName>
</protein>
<evidence type="ECO:0000313" key="14">
    <source>
        <dbReference type="EMBL" id="KAA6186351.1"/>
    </source>
</evidence>
<feature type="domain" description="PAC" evidence="13">
    <location>
        <begin position="444"/>
        <end position="494"/>
    </location>
</feature>
<evidence type="ECO:0000313" key="15">
    <source>
        <dbReference type="Proteomes" id="UP000322981"/>
    </source>
</evidence>
<dbReference type="Pfam" id="PF00512">
    <property type="entry name" value="HisKA"/>
    <property type="match status" value="1"/>
</dbReference>
<evidence type="ECO:0000256" key="1">
    <source>
        <dbReference type="ARBA" id="ARBA00000085"/>
    </source>
</evidence>
<dbReference type="AlphaFoldDB" id="A0A5M8FRR4"/>
<feature type="domain" description="Histidine kinase" evidence="11">
    <location>
        <begin position="618"/>
        <end position="833"/>
    </location>
</feature>
<evidence type="ECO:0000256" key="5">
    <source>
        <dbReference type="ARBA" id="ARBA00022741"/>
    </source>
</evidence>
<proteinExistence type="predicted"/>
<dbReference type="SUPFAM" id="SSF55874">
    <property type="entry name" value="ATPase domain of HSP90 chaperone/DNA topoisomerase II/histidine kinase"/>
    <property type="match status" value="1"/>
</dbReference>
<dbReference type="SMART" id="SM00388">
    <property type="entry name" value="HisKA"/>
    <property type="match status" value="1"/>
</dbReference>
<dbReference type="InterPro" id="IPR000014">
    <property type="entry name" value="PAS"/>
</dbReference>
<dbReference type="PRINTS" id="PR00344">
    <property type="entry name" value="BCTRLSENSOR"/>
</dbReference>
<organism evidence="14 15">
    <name type="scientific">Thiohalocapsa marina</name>
    <dbReference type="NCBI Taxonomy" id="424902"/>
    <lineage>
        <taxon>Bacteria</taxon>
        <taxon>Pseudomonadati</taxon>
        <taxon>Pseudomonadota</taxon>
        <taxon>Gammaproteobacteria</taxon>
        <taxon>Chromatiales</taxon>
        <taxon>Chromatiaceae</taxon>
        <taxon>Thiohalocapsa</taxon>
    </lineage>
</organism>
<dbReference type="EMBL" id="VWXX01000005">
    <property type="protein sequence ID" value="KAA6186351.1"/>
    <property type="molecule type" value="Genomic_DNA"/>
</dbReference>
<keyword evidence="7" id="KW-0067">ATP-binding</keyword>
<feature type="transmembrane region" description="Helical" evidence="10">
    <location>
        <begin position="283"/>
        <end position="304"/>
    </location>
</feature>
<feature type="compositionally biased region" description="Polar residues" evidence="9">
    <location>
        <begin position="848"/>
        <end position="857"/>
    </location>
</feature>
<keyword evidence="6" id="KW-0418">Kinase</keyword>
<evidence type="ECO:0000256" key="8">
    <source>
        <dbReference type="ARBA" id="ARBA00023012"/>
    </source>
</evidence>
<dbReference type="InterPro" id="IPR000700">
    <property type="entry name" value="PAS-assoc_C"/>
</dbReference>
<dbReference type="InterPro" id="IPR005467">
    <property type="entry name" value="His_kinase_dom"/>
</dbReference>
<dbReference type="InterPro" id="IPR004358">
    <property type="entry name" value="Sig_transdc_His_kin-like_C"/>
</dbReference>
<feature type="domain" description="PAS" evidence="12">
    <location>
        <begin position="365"/>
        <end position="436"/>
    </location>
</feature>
<dbReference type="GO" id="GO:0005524">
    <property type="term" value="F:ATP binding"/>
    <property type="evidence" value="ECO:0007669"/>
    <property type="project" value="UniProtKB-KW"/>
</dbReference>
<dbReference type="NCBIfam" id="TIGR00229">
    <property type="entry name" value="sensory_box"/>
    <property type="match status" value="1"/>
</dbReference>
<evidence type="ECO:0000259" key="11">
    <source>
        <dbReference type="PROSITE" id="PS50109"/>
    </source>
</evidence>
<dbReference type="InterPro" id="IPR036097">
    <property type="entry name" value="HisK_dim/P_sf"/>
</dbReference>
<dbReference type="CDD" id="cd00082">
    <property type="entry name" value="HisKA"/>
    <property type="match status" value="1"/>
</dbReference>
<evidence type="ECO:0000259" key="12">
    <source>
        <dbReference type="PROSITE" id="PS50112"/>
    </source>
</evidence>
<keyword evidence="3" id="KW-0597">Phosphoprotein</keyword>
<dbReference type="PANTHER" id="PTHR43065">
    <property type="entry name" value="SENSOR HISTIDINE KINASE"/>
    <property type="match status" value="1"/>
</dbReference>
<evidence type="ECO:0000256" key="9">
    <source>
        <dbReference type="SAM" id="MobiDB-lite"/>
    </source>
</evidence>
<dbReference type="EC" id="2.7.13.3" evidence="2"/>